<accession>A0AAN8IGH9</accession>
<dbReference type="GO" id="GO:0047756">
    <property type="term" value="F:chondroitin 4-sulfotransferase activity"/>
    <property type="evidence" value="ECO:0007669"/>
    <property type="project" value="InterPro"/>
</dbReference>
<dbReference type="EMBL" id="WIXE01021399">
    <property type="protein sequence ID" value="KAK5968417.1"/>
    <property type="molecule type" value="Genomic_DNA"/>
</dbReference>
<gene>
    <name evidence="2" type="ORF">GCK32_015627</name>
</gene>
<organism evidence="2 3">
    <name type="scientific">Trichostrongylus colubriformis</name>
    <name type="common">Black scour worm</name>
    <dbReference type="NCBI Taxonomy" id="6319"/>
    <lineage>
        <taxon>Eukaryota</taxon>
        <taxon>Metazoa</taxon>
        <taxon>Ecdysozoa</taxon>
        <taxon>Nematoda</taxon>
        <taxon>Chromadorea</taxon>
        <taxon>Rhabditida</taxon>
        <taxon>Rhabditina</taxon>
        <taxon>Rhabditomorpha</taxon>
        <taxon>Strongyloidea</taxon>
        <taxon>Trichostrongylidae</taxon>
        <taxon>Trichostrongylus</taxon>
    </lineage>
</organism>
<proteinExistence type="predicted"/>
<reference evidence="2 3" key="1">
    <citation type="submission" date="2019-10" db="EMBL/GenBank/DDBJ databases">
        <title>Assembly and Annotation for the nematode Trichostrongylus colubriformis.</title>
        <authorList>
            <person name="Martin J."/>
        </authorList>
    </citation>
    <scope>NUCLEOTIDE SEQUENCE [LARGE SCALE GENOMIC DNA]</scope>
    <source>
        <strain evidence="2">G859</strain>
        <tissue evidence="2">Whole worm</tissue>
    </source>
</reference>
<dbReference type="GO" id="GO:0016020">
    <property type="term" value="C:membrane"/>
    <property type="evidence" value="ECO:0007669"/>
    <property type="project" value="InterPro"/>
</dbReference>
<keyword evidence="3" id="KW-1185">Reference proteome</keyword>
<evidence type="ECO:0000313" key="3">
    <source>
        <dbReference type="Proteomes" id="UP001331761"/>
    </source>
</evidence>
<dbReference type="PANTHER" id="PTHR22900">
    <property type="entry name" value="PROTEIN CBG14245-RELATED"/>
    <property type="match status" value="1"/>
</dbReference>
<sequence length="201" mass="23330">ITFSKENKLHLLFLLSAVSIIIGLTCCFAKLIDKRVQRREFEFSNFEFEPLSEQKIAKAAESYRAQERTIELGQKGLDNLEKIKLKNSDTSPSHHLMSCIIQKSMSTVMSAIFCFLVREKEFVDAGRSILREYPDIRLCEGKNEFKSVQDMQTKLYLSKHHLAKWRFSMVTREPVDRFLSGFIDRCIRQVFSRIYASSVAS</sequence>
<keyword evidence="1" id="KW-0812">Transmembrane</keyword>
<dbReference type="Proteomes" id="UP001331761">
    <property type="component" value="Unassembled WGS sequence"/>
</dbReference>
<evidence type="ECO:0000256" key="1">
    <source>
        <dbReference type="SAM" id="Phobius"/>
    </source>
</evidence>
<name>A0AAN8IGH9_TRICO</name>
<dbReference type="Pfam" id="PF03567">
    <property type="entry name" value="Sulfotransfer_2"/>
    <property type="match status" value="1"/>
</dbReference>
<feature type="transmembrane region" description="Helical" evidence="1">
    <location>
        <begin position="12"/>
        <end position="32"/>
    </location>
</feature>
<protein>
    <submittedName>
        <fullName evidence="2">Uncharacterized protein</fullName>
    </submittedName>
</protein>
<evidence type="ECO:0000313" key="2">
    <source>
        <dbReference type="EMBL" id="KAK5968417.1"/>
    </source>
</evidence>
<feature type="non-terminal residue" evidence="2">
    <location>
        <position position="1"/>
    </location>
</feature>
<keyword evidence="1" id="KW-0472">Membrane</keyword>
<dbReference type="GO" id="GO:1902884">
    <property type="term" value="P:positive regulation of response to oxidative stress"/>
    <property type="evidence" value="ECO:0007669"/>
    <property type="project" value="InterPro"/>
</dbReference>
<dbReference type="InterPro" id="IPR005331">
    <property type="entry name" value="Sulfotransferase"/>
</dbReference>
<dbReference type="PANTHER" id="PTHR22900:SF5">
    <property type="entry name" value="PROTEIN CBG14245"/>
    <property type="match status" value="1"/>
</dbReference>
<comment type="caution">
    <text evidence="2">The sequence shown here is derived from an EMBL/GenBank/DDBJ whole genome shotgun (WGS) entry which is preliminary data.</text>
</comment>
<dbReference type="AlphaFoldDB" id="A0AAN8IGH9"/>
<keyword evidence="1" id="KW-1133">Transmembrane helix</keyword>
<dbReference type="GO" id="GO:0050650">
    <property type="term" value="P:chondroitin sulfate proteoglycan biosynthetic process"/>
    <property type="evidence" value="ECO:0007669"/>
    <property type="project" value="InterPro"/>
</dbReference>
<dbReference type="InterPro" id="IPR007669">
    <property type="entry name" value="Chst-1-like"/>
</dbReference>